<dbReference type="InterPro" id="IPR045170">
    <property type="entry name" value="MTOX"/>
</dbReference>
<evidence type="ECO:0000256" key="2">
    <source>
        <dbReference type="ARBA" id="ARBA00010989"/>
    </source>
</evidence>
<dbReference type="Proteomes" id="UP001497623">
    <property type="component" value="Unassembled WGS sequence"/>
</dbReference>
<evidence type="ECO:0000256" key="3">
    <source>
        <dbReference type="ARBA" id="ARBA00022630"/>
    </source>
</evidence>
<feature type="region of interest" description="Disordered" evidence="6">
    <location>
        <begin position="124"/>
        <end position="148"/>
    </location>
</feature>
<keyword evidence="3" id="KW-0285">Flavoprotein</keyword>
<dbReference type="SUPFAM" id="SSF51905">
    <property type="entry name" value="FAD/NAD(P)-binding domain"/>
    <property type="match status" value="1"/>
</dbReference>
<keyword evidence="9" id="KW-1185">Reference proteome</keyword>
<protein>
    <recommendedName>
        <fullName evidence="7">FAD dependent oxidoreductase domain-containing protein</fullName>
    </recommendedName>
</protein>
<feature type="compositionally biased region" description="Polar residues" evidence="6">
    <location>
        <begin position="125"/>
        <end position="138"/>
    </location>
</feature>
<dbReference type="InterPro" id="IPR036188">
    <property type="entry name" value="FAD/NAD-bd_sf"/>
</dbReference>
<dbReference type="SUPFAM" id="SSF54373">
    <property type="entry name" value="FAD-linked reductases, C-terminal domain"/>
    <property type="match status" value="1"/>
</dbReference>
<dbReference type="GO" id="GO:0033514">
    <property type="term" value="P:L-lysine catabolic process to acetyl-CoA via L-pipecolate"/>
    <property type="evidence" value="ECO:0007669"/>
    <property type="project" value="TreeGrafter"/>
</dbReference>
<evidence type="ECO:0000313" key="8">
    <source>
        <dbReference type="EMBL" id="CAL4113994.1"/>
    </source>
</evidence>
<organism evidence="8 9">
    <name type="scientific">Meganyctiphanes norvegica</name>
    <name type="common">Northern krill</name>
    <name type="synonym">Thysanopoda norvegica</name>
    <dbReference type="NCBI Taxonomy" id="48144"/>
    <lineage>
        <taxon>Eukaryota</taxon>
        <taxon>Metazoa</taxon>
        <taxon>Ecdysozoa</taxon>
        <taxon>Arthropoda</taxon>
        <taxon>Crustacea</taxon>
        <taxon>Multicrustacea</taxon>
        <taxon>Malacostraca</taxon>
        <taxon>Eumalacostraca</taxon>
        <taxon>Eucarida</taxon>
        <taxon>Euphausiacea</taxon>
        <taxon>Euphausiidae</taxon>
        <taxon>Meganyctiphanes</taxon>
    </lineage>
</organism>
<dbReference type="Gene3D" id="3.50.50.60">
    <property type="entry name" value="FAD/NAD(P)-binding domain"/>
    <property type="match status" value="2"/>
</dbReference>
<feature type="non-terminal residue" evidence="8">
    <location>
        <position position="405"/>
    </location>
</feature>
<evidence type="ECO:0000256" key="5">
    <source>
        <dbReference type="ARBA" id="ARBA00023002"/>
    </source>
</evidence>
<name>A0AAV2R3F8_MEGNR</name>
<gene>
    <name evidence="8" type="ORF">MNOR_LOCUS20242</name>
</gene>
<dbReference type="EMBL" id="CAXKWB010015504">
    <property type="protein sequence ID" value="CAL4113994.1"/>
    <property type="molecule type" value="Genomic_DNA"/>
</dbReference>
<dbReference type="GO" id="GO:0008115">
    <property type="term" value="F:sarcosine oxidase activity"/>
    <property type="evidence" value="ECO:0007669"/>
    <property type="project" value="TreeGrafter"/>
</dbReference>
<dbReference type="GO" id="GO:0050031">
    <property type="term" value="F:L-pipecolate oxidase activity"/>
    <property type="evidence" value="ECO:0007669"/>
    <property type="project" value="TreeGrafter"/>
</dbReference>
<feature type="domain" description="FAD dependent oxidoreductase" evidence="7">
    <location>
        <begin position="174"/>
        <end position="380"/>
    </location>
</feature>
<evidence type="ECO:0000256" key="1">
    <source>
        <dbReference type="ARBA" id="ARBA00001974"/>
    </source>
</evidence>
<dbReference type="PANTHER" id="PTHR10961:SF46">
    <property type="entry name" value="PEROXISOMAL SARCOSINE OXIDASE"/>
    <property type="match status" value="1"/>
</dbReference>
<evidence type="ECO:0000313" key="9">
    <source>
        <dbReference type="Proteomes" id="UP001497623"/>
    </source>
</evidence>
<evidence type="ECO:0000259" key="7">
    <source>
        <dbReference type="Pfam" id="PF01266"/>
    </source>
</evidence>
<keyword evidence="5" id="KW-0560">Oxidoreductase</keyword>
<sequence length="405" mass="45000">MVTKAPKVEHPLRHDALSCSKVISGVRAISTSMVDYFKMGLNTNLKSAVSHSPNQHIHATSTTHTTFTTRQRSSAIITHTHLAPMQTSPHTSFFTILTEFKTHSLHNPKIWFVCDKRRQRVLANQGRNTDSTDPTDSPSLHAAAPGSLRSTDRPTAFVIEVFRNYGPLLTQFCVHSYSHLFIANGGKILDSWPVTEIIPDSSHGSSNVEIVGPLGQIRATAMVICPGAWANNILPLIGIHLPLRVEKILVQYWRLVEPNVPKYVLLDHSSQENRCYGLPDVDYPGYMKVCFHGGPVVDPNQCEHGDLSKVRTNMKRYISQYFPCLDPNCAIEEPCMYTIAPDWNFVLDRHPVHQNIVFAAGFSGTGFKLAPACGEALARLICGEPLDLDFSAFGLNRFSKTSKLL</sequence>
<dbReference type="Gene3D" id="3.30.9.10">
    <property type="entry name" value="D-Amino Acid Oxidase, subunit A, domain 2"/>
    <property type="match status" value="1"/>
</dbReference>
<accession>A0AAV2R3F8</accession>
<dbReference type="GO" id="GO:0050660">
    <property type="term" value="F:flavin adenine dinucleotide binding"/>
    <property type="evidence" value="ECO:0007669"/>
    <property type="project" value="InterPro"/>
</dbReference>
<proteinExistence type="inferred from homology"/>
<comment type="caution">
    <text evidence="8">The sequence shown here is derived from an EMBL/GenBank/DDBJ whole genome shotgun (WGS) entry which is preliminary data.</text>
</comment>
<dbReference type="PANTHER" id="PTHR10961">
    <property type="entry name" value="PEROXISOMAL SARCOSINE OXIDASE"/>
    <property type="match status" value="1"/>
</dbReference>
<evidence type="ECO:0000256" key="4">
    <source>
        <dbReference type="ARBA" id="ARBA00022827"/>
    </source>
</evidence>
<reference evidence="8 9" key="1">
    <citation type="submission" date="2024-05" db="EMBL/GenBank/DDBJ databases">
        <authorList>
            <person name="Wallberg A."/>
        </authorList>
    </citation>
    <scope>NUCLEOTIDE SEQUENCE [LARGE SCALE GENOMIC DNA]</scope>
</reference>
<dbReference type="Pfam" id="PF01266">
    <property type="entry name" value="DAO"/>
    <property type="match status" value="1"/>
</dbReference>
<evidence type="ECO:0000256" key="6">
    <source>
        <dbReference type="SAM" id="MobiDB-lite"/>
    </source>
</evidence>
<keyword evidence="4" id="KW-0274">FAD</keyword>
<dbReference type="InterPro" id="IPR006076">
    <property type="entry name" value="FAD-dep_OxRdtase"/>
</dbReference>
<dbReference type="AlphaFoldDB" id="A0AAV2R3F8"/>
<comment type="similarity">
    <text evidence="2">Belongs to the MSOX/MTOX family.</text>
</comment>
<dbReference type="GO" id="GO:0005777">
    <property type="term" value="C:peroxisome"/>
    <property type="evidence" value="ECO:0007669"/>
    <property type="project" value="TreeGrafter"/>
</dbReference>
<comment type="cofactor">
    <cofactor evidence="1">
        <name>FAD</name>
        <dbReference type="ChEBI" id="CHEBI:57692"/>
    </cofactor>
</comment>